<evidence type="ECO:0000259" key="16">
    <source>
        <dbReference type="Pfam" id="PF07715"/>
    </source>
</evidence>
<comment type="subcellular location">
    <subcellularLocation>
        <location evidence="1 12">Cell outer membrane</location>
        <topology evidence="1 12">Multi-pass membrane protein</topology>
    </subcellularLocation>
</comment>
<feature type="signal peptide" evidence="14">
    <location>
        <begin position="1"/>
        <end position="25"/>
    </location>
</feature>
<dbReference type="InterPro" id="IPR012910">
    <property type="entry name" value="Plug_dom"/>
</dbReference>
<evidence type="ECO:0000256" key="2">
    <source>
        <dbReference type="ARBA" id="ARBA00022448"/>
    </source>
</evidence>
<comment type="similarity">
    <text evidence="12 13">Belongs to the TonB-dependent receptor family.</text>
</comment>
<dbReference type="Proteomes" id="UP000240527">
    <property type="component" value="Chromosome"/>
</dbReference>
<keyword evidence="11 12" id="KW-0998">Cell outer membrane</keyword>
<keyword evidence="18" id="KW-1185">Reference proteome</keyword>
<dbReference type="InterPro" id="IPR000531">
    <property type="entry name" value="Beta-barrel_TonB"/>
</dbReference>
<organism evidence="17 18">
    <name type="scientific">Caulobacter segnis</name>
    <dbReference type="NCBI Taxonomy" id="88688"/>
    <lineage>
        <taxon>Bacteria</taxon>
        <taxon>Pseudomonadati</taxon>
        <taxon>Pseudomonadota</taxon>
        <taxon>Alphaproteobacteria</taxon>
        <taxon>Caulobacterales</taxon>
        <taxon>Caulobacteraceae</taxon>
        <taxon>Caulobacter</taxon>
    </lineage>
</organism>
<evidence type="ECO:0000256" key="7">
    <source>
        <dbReference type="ARBA" id="ARBA00023004"/>
    </source>
</evidence>
<keyword evidence="4" id="KW-0410">Iron transport</keyword>
<dbReference type="PROSITE" id="PS52016">
    <property type="entry name" value="TONB_DEPENDENT_REC_3"/>
    <property type="match status" value="1"/>
</dbReference>
<name>A0ABM6TGW8_9CAUL</name>
<dbReference type="InterPro" id="IPR036942">
    <property type="entry name" value="Beta-barrel_TonB_sf"/>
</dbReference>
<evidence type="ECO:0000256" key="6">
    <source>
        <dbReference type="ARBA" id="ARBA00022729"/>
    </source>
</evidence>
<dbReference type="PANTHER" id="PTHR32552:SF68">
    <property type="entry name" value="FERRICHROME OUTER MEMBRANE TRANSPORTER_PHAGE RECEPTOR"/>
    <property type="match status" value="1"/>
</dbReference>
<evidence type="ECO:0000313" key="17">
    <source>
        <dbReference type="EMBL" id="AVQ02001.1"/>
    </source>
</evidence>
<dbReference type="InterPro" id="IPR018247">
    <property type="entry name" value="EF_Hand_1_Ca_BS"/>
</dbReference>
<keyword evidence="17" id="KW-0675">Receptor</keyword>
<dbReference type="InterPro" id="IPR039426">
    <property type="entry name" value="TonB-dep_rcpt-like"/>
</dbReference>
<feature type="domain" description="TonB-dependent receptor-like beta-barrel" evidence="15">
    <location>
        <begin position="311"/>
        <end position="770"/>
    </location>
</feature>
<gene>
    <name evidence="17" type="ORF">B7G68_09175</name>
</gene>
<keyword evidence="6 14" id="KW-0732">Signal</keyword>
<evidence type="ECO:0000256" key="9">
    <source>
        <dbReference type="ARBA" id="ARBA00023077"/>
    </source>
</evidence>
<keyword evidence="9 13" id="KW-0798">TonB box</keyword>
<dbReference type="Pfam" id="PF00593">
    <property type="entry name" value="TonB_dep_Rec_b-barrel"/>
    <property type="match status" value="1"/>
</dbReference>
<dbReference type="EMBL" id="CP027850">
    <property type="protein sequence ID" value="AVQ02001.1"/>
    <property type="molecule type" value="Genomic_DNA"/>
</dbReference>
<dbReference type="Gene3D" id="2.170.130.10">
    <property type="entry name" value="TonB-dependent receptor, plug domain"/>
    <property type="match status" value="1"/>
</dbReference>
<evidence type="ECO:0000256" key="1">
    <source>
        <dbReference type="ARBA" id="ARBA00004571"/>
    </source>
</evidence>
<feature type="domain" description="TonB-dependent receptor plug" evidence="16">
    <location>
        <begin position="64"/>
        <end position="160"/>
    </location>
</feature>
<keyword evidence="7" id="KW-0408">Iron</keyword>
<dbReference type="Gene3D" id="2.40.170.20">
    <property type="entry name" value="TonB-dependent receptor, beta-barrel domain"/>
    <property type="match status" value="1"/>
</dbReference>
<evidence type="ECO:0000256" key="13">
    <source>
        <dbReference type="RuleBase" id="RU003357"/>
    </source>
</evidence>
<evidence type="ECO:0000256" key="10">
    <source>
        <dbReference type="ARBA" id="ARBA00023136"/>
    </source>
</evidence>
<evidence type="ECO:0000256" key="11">
    <source>
        <dbReference type="ARBA" id="ARBA00023237"/>
    </source>
</evidence>
<feature type="chain" id="PRO_5047473275" evidence="14">
    <location>
        <begin position="26"/>
        <end position="804"/>
    </location>
</feature>
<evidence type="ECO:0000256" key="14">
    <source>
        <dbReference type="SAM" id="SignalP"/>
    </source>
</evidence>
<dbReference type="Pfam" id="PF07715">
    <property type="entry name" value="Plug"/>
    <property type="match status" value="1"/>
</dbReference>
<dbReference type="InterPro" id="IPR037066">
    <property type="entry name" value="Plug_dom_sf"/>
</dbReference>
<evidence type="ECO:0000259" key="15">
    <source>
        <dbReference type="Pfam" id="PF00593"/>
    </source>
</evidence>
<reference evidence="17 18" key="1">
    <citation type="journal article" date="2015" name="Biotechnol. Bioeng.">
        <title>Genome sequence and phenotypic characterization of Caulobacter segnis.</title>
        <authorList>
            <person name="Patel S."/>
            <person name="Fletcher B."/>
            <person name="Scott D.C."/>
            <person name="Ely B."/>
        </authorList>
    </citation>
    <scope>NUCLEOTIDE SEQUENCE [LARGE SCALE GENOMIC DNA]</scope>
    <source>
        <strain evidence="17 18">TK0059</strain>
    </source>
</reference>
<dbReference type="PROSITE" id="PS00018">
    <property type="entry name" value="EF_HAND_1"/>
    <property type="match status" value="1"/>
</dbReference>
<keyword evidence="2 12" id="KW-0813">Transport</keyword>
<evidence type="ECO:0000313" key="18">
    <source>
        <dbReference type="Proteomes" id="UP000240527"/>
    </source>
</evidence>
<proteinExistence type="inferred from homology"/>
<accession>A0ABM6TGW8</accession>
<keyword evidence="3 12" id="KW-1134">Transmembrane beta strand</keyword>
<sequence length="804" mass="87657">MSNYRLLMAGCSALVLLAHAQIAFADEAATPSDTVDEVVVKARDKAGLLEKQPNNTVFGIDKPLLETPRSASFVSDVTLQRYGIETIDGLTAVSPGTYTASFYGVPGALNIRGTLAENYFRGFKRIENRGTYSTPIGAADQIQIVRGPPTPIYGSGKVGGMLNFIPKSGKNEGGYLTEPTGEFTVTYGSYNKKNAIAQVGLPANFGSVTGGVYLYGEVEDSHSYYKGIYPRRQTLEASSDFDLGDGWTTAFGGMYYHSDGDVQTPGWNRLTQALIDNRTYITGRDTTLKDTDGNGRLTPNEVGFYPYGSATYLAYYGYPDSNALHTLDTGVGTTKLDPRTVYISGADFSKTQTNTLYYDLAKSLTPDSTIKLQLFYDDQENKRFVSYGYPAWFDSSVWEARLTYNFAYDMGIISSKSFIGASYRSFDGRRRESYNSGMIALDRRDISFGATPTDIVDSPFSTETGAGVQGLQWENDNKSEWTQTGVFAMTDIKVGERLNLMLGGRYDDYDVTSEDTGFLSYQITGKQKASKGKFTYSASATYKAPAGVMPYITYAKASALEMSQAGDIAPGLVADASDAWLSNSDLAEAGFKFQWLRGTLVGSLAGYRQNRTQLTGITGTPTGTRAKGVELEVRWLASENLSFTFSGNTQHTTVKGPDNSFQYIPAYTAGVAGAQAYGGTYVVWAFSSLPGRSGDYDYTLIPKSVVSLYGAYTSDEHEWGKVGGTLGVTHVTKTSGTVQNAVTYPAYWVASGSVYYEYGPYTATLNVDNLFDKLYFTPDADSYANLGALPSKGREWRVTLSRKF</sequence>
<evidence type="ECO:0000256" key="12">
    <source>
        <dbReference type="PROSITE-ProRule" id="PRU01360"/>
    </source>
</evidence>
<dbReference type="RefSeq" id="WP_013078919.1">
    <property type="nucleotide sequence ID" value="NZ_CP027850.1"/>
</dbReference>
<keyword evidence="10 12" id="KW-0472">Membrane</keyword>
<evidence type="ECO:0000256" key="5">
    <source>
        <dbReference type="ARBA" id="ARBA00022692"/>
    </source>
</evidence>
<keyword evidence="8" id="KW-0406">Ion transport</keyword>
<evidence type="ECO:0000256" key="3">
    <source>
        <dbReference type="ARBA" id="ARBA00022452"/>
    </source>
</evidence>
<dbReference type="SUPFAM" id="SSF56935">
    <property type="entry name" value="Porins"/>
    <property type="match status" value="1"/>
</dbReference>
<dbReference type="PANTHER" id="PTHR32552">
    <property type="entry name" value="FERRICHROME IRON RECEPTOR-RELATED"/>
    <property type="match status" value="1"/>
</dbReference>
<evidence type="ECO:0000256" key="8">
    <source>
        <dbReference type="ARBA" id="ARBA00023065"/>
    </source>
</evidence>
<keyword evidence="5 12" id="KW-0812">Transmembrane</keyword>
<evidence type="ECO:0000256" key="4">
    <source>
        <dbReference type="ARBA" id="ARBA00022496"/>
    </source>
</evidence>
<protein>
    <submittedName>
        <fullName evidence="17">TonB-dependent receptor</fullName>
    </submittedName>
</protein>